<dbReference type="PANTHER" id="PTHR46889">
    <property type="entry name" value="TRANSPOSASE INSF FOR INSERTION SEQUENCE IS3B-RELATED"/>
    <property type="match status" value="1"/>
</dbReference>
<evidence type="ECO:0000313" key="2">
    <source>
        <dbReference type="EMBL" id="MQY52760.1"/>
    </source>
</evidence>
<sequence>VAESFFQLLKRERIRRKTYLDRDEARRDVFHYIEMFYNPKRRHGYANDVSPVEFEKQYFNRLQSA</sequence>
<name>A0A6L5K1P5_RHOTE</name>
<reference evidence="2 3" key="1">
    <citation type="submission" date="2019-10" db="EMBL/GenBank/DDBJ databases">
        <title>Whole-genome sequence of the purple nonsulfur photosynthetic bacterium Rhodocyclus tenuis.</title>
        <authorList>
            <person name="Kyndt J.A."/>
            <person name="Meyer T.E."/>
        </authorList>
    </citation>
    <scope>NUCLEOTIDE SEQUENCE [LARGE SCALE GENOMIC DNA]</scope>
    <source>
        <strain evidence="2 3">DSM 110</strain>
    </source>
</reference>
<dbReference type="SUPFAM" id="SSF53098">
    <property type="entry name" value="Ribonuclease H-like"/>
    <property type="match status" value="1"/>
</dbReference>
<dbReference type="InterPro" id="IPR050900">
    <property type="entry name" value="Transposase_IS3/IS150/IS904"/>
</dbReference>
<dbReference type="GO" id="GO:0015074">
    <property type="term" value="P:DNA integration"/>
    <property type="evidence" value="ECO:0007669"/>
    <property type="project" value="InterPro"/>
</dbReference>
<evidence type="ECO:0000259" key="1">
    <source>
        <dbReference type="Pfam" id="PF13333"/>
    </source>
</evidence>
<comment type="caution">
    <text evidence="2">The sequence shown here is derived from an EMBL/GenBank/DDBJ whole genome shotgun (WGS) entry which is preliminary data.</text>
</comment>
<proteinExistence type="predicted"/>
<dbReference type="EMBL" id="WIXJ01000018">
    <property type="protein sequence ID" value="MQY52760.1"/>
    <property type="molecule type" value="Genomic_DNA"/>
</dbReference>
<dbReference type="PANTHER" id="PTHR46889:SF4">
    <property type="entry name" value="TRANSPOSASE INSO FOR INSERTION SEQUENCE ELEMENT IS911B-RELATED"/>
    <property type="match status" value="1"/>
</dbReference>
<feature type="domain" description="Integrase catalytic" evidence="1">
    <location>
        <begin position="3"/>
        <end position="57"/>
    </location>
</feature>
<dbReference type="Pfam" id="PF13333">
    <property type="entry name" value="rve_2"/>
    <property type="match status" value="1"/>
</dbReference>
<evidence type="ECO:0000313" key="3">
    <source>
        <dbReference type="Proteomes" id="UP000480275"/>
    </source>
</evidence>
<dbReference type="InterPro" id="IPR001584">
    <property type="entry name" value="Integrase_cat-core"/>
</dbReference>
<organism evidence="2 3">
    <name type="scientific">Rhodocyclus tenuis</name>
    <name type="common">Rhodospirillum tenue</name>
    <dbReference type="NCBI Taxonomy" id="1066"/>
    <lineage>
        <taxon>Bacteria</taxon>
        <taxon>Pseudomonadati</taxon>
        <taxon>Pseudomonadota</taxon>
        <taxon>Betaproteobacteria</taxon>
        <taxon>Rhodocyclales</taxon>
        <taxon>Rhodocyclaceae</taxon>
        <taxon>Rhodocyclus</taxon>
    </lineage>
</organism>
<dbReference type="OrthoDB" id="8885680at2"/>
<gene>
    <name evidence="2" type="ORF">GHK24_13370</name>
</gene>
<feature type="non-terminal residue" evidence="2">
    <location>
        <position position="1"/>
    </location>
</feature>
<accession>A0A6L5K1P5</accession>
<dbReference type="AlphaFoldDB" id="A0A6L5K1P5"/>
<dbReference type="Proteomes" id="UP000480275">
    <property type="component" value="Unassembled WGS sequence"/>
</dbReference>
<protein>
    <submittedName>
        <fullName evidence="2">IS3 family transposase</fullName>
    </submittedName>
</protein>
<dbReference type="InterPro" id="IPR012337">
    <property type="entry name" value="RNaseH-like_sf"/>
</dbReference>